<proteinExistence type="inferred from homology"/>
<comment type="caution">
    <text evidence="3">The sequence shown here is derived from an EMBL/GenBank/DDBJ whole genome shotgun (WGS) entry which is preliminary data.</text>
</comment>
<comment type="similarity">
    <text evidence="1">Belongs to the PI3/PI4-kinase family.</text>
</comment>
<dbReference type="Gene3D" id="2.60.40.150">
    <property type="entry name" value="C2 domain"/>
    <property type="match status" value="1"/>
</dbReference>
<gene>
    <name evidence="3" type="primary">Pik3cd_0</name>
    <name evidence="3" type="ORF">E2C01_090036</name>
</gene>
<keyword evidence="3" id="KW-0418">Kinase</keyword>
<dbReference type="InterPro" id="IPR002420">
    <property type="entry name" value="PI3K-type_C2_dom"/>
</dbReference>
<reference evidence="3 4" key="1">
    <citation type="submission" date="2019-05" db="EMBL/GenBank/DDBJ databases">
        <title>Another draft genome of Portunus trituberculatus and its Hox gene families provides insights of decapod evolution.</title>
        <authorList>
            <person name="Jeong J.-H."/>
            <person name="Song I."/>
            <person name="Kim S."/>
            <person name="Choi T."/>
            <person name="Kim D."/>
            <person name="Ryu S."/>
            <person name="Kim W."/>
        </authorList>
    </citation>
    <scope>NUCLEOTIDE SEQUENCE [LARGE SCALE GENOMIC DNA]</scope>
    <source>
        <tissue evidence="3">Muscle</tissue>
    </source>
</reference>
<evidence type="ECO:0000313" key="4">
    <source>
        <dbReference type="Proteomes" id="UP000324222"/>
    </source>
</evidence>
<dbReference type="GO" id="GO:0016301">
    <property type="term" value="F:kinase activity"/>
    <property type="evidence" value="ECO:0007669"/>
    <property type="project" value="UniProtKB-KW"/>
</dbReference>
<accession>A0A5B7JP28</accession>
<dbReference type="OrthoDB" id="67688at2759"/>
<evidence type="ECO:0000256" key="1">
    <source>
        <dbReference type="PROSITE-ProRule" id="PRU00880"/>
    </source>
</evidence>
<dbReference type="SUPFAM" id="SSF49562">
    <property type="entry name" value="C2 domain (Calcium/lipid-binding domain, CaLB)"/>
    <property type="match status" value="1"/>
</dbReference>
<dbReference type="EMBL" id="VSRR010100058">
    <property type="protein sequence ID" value="MPC94848.1"/>
    <property type="molecule type" value="Genomic_DNA"/>
</dbReference>
<name>A0A5B7JP28_PORTR</name>
<dbReference type="AlphaFoldDB" id="A0A5B7JP28"/>
<dbReference type="PROSITE" id="PS51547">
    <property type="entry name" value="C2_PI3K"/>
    <property type="match status" value="1"/>
</dbReference>
<evidence type="ECO:0000313" key="3">
    <source>
        <dbReference type="EMBL" id="MPC94848.1"/>
    </source>
</evidence>
<dbReference type="InterPro" id="IPR035892">
    <property type="entry name" value="C2_domain_sf"/>
</dbReference>
<dbReference type="Proteomes" id="UP000324222">
    <property type="component" value="Unassembled WGS sequence"/>
</dbReference>
<organism evidence="3 4">
    <name type="scientific">Portunus trituberculatus</name>
    <name type="common">Swimming crab</name>
    <name type="synonym">Neptunus trituberculatus</name>
    <dbReference type="NCBI Taxonomy" id="210409"/>
    <lineage>
        <taxon>Eukaryota</taxon>
        <taxon>Metazoa</taxon>
        <taxon>Ecdysozoa</taxon>
        <taxon>Arthropoda</taxon>
        <taxon>Crustacea</taxon>
        <taxon>Multicrustacea</taxon>
        <taxon>Malacostraca</taxon>
        <taxon>Eumalacostraca</taxon>
        <taxon>Eucarida</taxon>
        <taxon>Decapoda</taxon>
        <taxon>Pleocyemata</taxon>
        <taxon>Brachyura</taxon>
        <taxon>Eubrachyura</taxon>
        <taxon>Portunoidea</taxon>
        <taxon>Portunidae</taxon>
        <taxon>Portuninae</taxon>
        <taxon>Portunus</taxon>
    </lineage>
</organism>
<evidence type="ECO:0000259" key="2">
    <source>
        <dbReference type="PROSITE" id="PS51547"/>
    </source>
</evidence>
<feature type="domain" description="C2 PI3K-type" evidence="2">
    <location>
        <begin position="1"/>
        <end position="143"/>
    </location>
</feature>
<protein>
    <submittedName>
        <fullName evidence="3">Phosphatidylinositol 4,5-bisphosphate 3-kinase catalytic subunit delta isoform</fullName>
    </submittedName>
</protein>
<dbReference type="Pfam" id="PF00792">
    <property type="entry name" value="PI3K_C2"/>
    <property type="match status" value="1"/>
</dbReference>
<keyword evidence="3" id="KW-0808">Transferase</keyword>
<keyword evidence="4" id="KW-1185">Reference proteome</keyword>
<sequence length="180" mass="19905">MVEAGLYHGSRALCETKVTQEVTISDGKGVWDENLTLPIAVCNIPRNARLCLAIYEVSQSAKATKARASIGSRPELYKNPLAWVNTAVFDYRNQLKTGAMSLYAWKISEDQIGEAMPNPLGTLVSNPDHEQAVTLTIIFSRFGSTCSIMFPSKDKIISEAKENPQCDEVSLYFLFNCCDT</sequence>